<accession>A0A5B7DRN4</accession>
<feature type="compositionally biased region" description="Basic residues" evidence="1">
    <location>
        <begin position="130"/>
        <end position="140"/>
    </location>
</feature>
<feature type="region of interest" description="Disordered" evidence="1">
    <location>
        <begin position="94"/>
        <end position="158"/>
    </location>
</feature>
<sequence>MWSRARQVTGGSASRRAEANSPLASQIGGSMEDPVSPGAESLWDADSDATSELSDIYGDLDDLAAGNAEAENTEDYARKEVKSKTLVNNSVSVCESEENEVQDGSSVNTQKKAKKKQARDCTRKSVESHSKKKSKSHHIKHEAIQIKKEKETDSLNDNPTALQLSASLNKDLQFVLSRVIKNSKHPLESRENDLSAKNNDVSKDQHSLTKDGKNESDQSLSSSREKTPSSQGDYKSAASEDKVEGKGKVLEVQEGNPSDGKNVRKVATVAEESHTPPRSVPVSVASSDVVQNIMMMAQVSKRSTAADYMNVGHASTTSKTKSYRIPKKTKKETENNQLDLFEDFLVGQDRDEVSFCLICLDVLIHLVFSVCRVTFCKSLT</sequence>
<feature type="compositionally biased region" description="Basic and acidic residues" evidence="1">
    <location>
        <begin position="238"/>
        <end position="251"/>
    </location>
</feature>
<dbReference type="EMBL" id="VSRR010001265">
    <property type="protein sequence ID" value="MPC23905.1"/>
    <property type="molecule type" value="Genomic_DNA"/>
</dbReference>
<proteinExistence type="predicted"/>
<feature type="region of interest" description="Disordered" evidence="1">
    <location>
        <begin position="185"/>
        <end position="263"/>
    </location>
</feature>
<evidence type="ECO:0000313" key="3">
    <source>
        <dbReference type="Proteomes" id="UP000324222"/>
    </source>
</evidence>
<gene>
    <name evidence="2" type="ORF">E2C01_016972</name>
</gene>
<feature type="compositionally biased region" description="Polar residues" evidence="1">
    <location>
        <begin position="217"/>
        <end position="233"/>
    </location>
</feature>
<evidence type="ECO:0000313" key="2">
    <source>
        <dbReference type="EMBL" id="MPC23905.1"/>
    </source>
</evidence>
<dbReference type="Proteomes" id="UP000324222">
    <property type="component" value="Unassembled WGS sequence"/>
</dbReference>
<dbReference type="OrthoDB" id="6382556at2759"/>
<comment type="caution">
    <text evidence="2">The sequence shown here is derived from an EMBL/GenBank/DDBJ whole genome shotgun (WGS) entry which is preliminary data.</text>
</comment>
<name>A0A5B7DRN4_PORTR</name>
<feature type="compositionally biased region" description="Basic and acidic residues" evidence="1">
    <location>
        <begin position="185"/>
        <end position="216"/>
    </location>
</feature>
<feature type="compositionally biased region" description="Basic and acidic residues" evidence="1">
    <location>
        <begin position="141"/>
        <end position="153"/>
    </location>
</feature>
<reference evidence="2 3" key="1">
    <citation type="submission" date="2019-05" db="EMBL/GenBank/DDBJ databases">
        <title>Another draft genome of Portunus trituberculatus and its Hox gene families provides insights of decapod evolution.</title>
        <authorList>
            <person name="Jeong J.-H."/>
            <person name="Song I."/>
            <person name="Kim S."/>
            <person name="Choi T."/>
            <person name="Kim D."/>
            <person name="Ryu S."/>
            <person name="Kim W."/>
        </authorList>
    </citation>
    <scope>NUCLEOTIDE SEQUENCE [LARGE SCALE GENOMIC DNA]</scope>
    <source>
        <tissue evidence="2">Muscle</tissue>
    </source>
</reference>
<organism evidence="2 3">
    <name type="scientific">Portunus trituberculatus</name>
    <name type="common">Swimming crab</name>
    <name type="synonym">Neptunus trituberculatus</name>
    <dbReference type="NCBI Taxonomy" id="210409"/>
    <lineage>
        <taxon>Eukaryota</taxon>
        <taxon>Metazoa</taxon>
        <taxon>Ecdysozoa</taxon>
        <taxon>Arthropoda</taxon>
        <taxon>Crustacea</taxon>
        <taxon>Multicrustacea</taxon>
        <taxon>Malacostraca</taxon>
        <taxon>Eumalacostraca</taxon>
        <taxon>Eucarida</taxon>
        <taxon>Decapoda</taxon>
        <taxon>Pleocyemata</taxon>
        <taxon>Brachyura</taxon>
        <taxon>Eubrachyura</taxon>
        <taxon>Portunoidea</taxon>
        <taxon>Portunidae</taxon>
        <taxon>Portuninae</taxon>
        <taxon>Portunus</taxon>
    </lineage>
</organism>
<feature type="region of interest" description="Disordered" evidence="1">
    <location>
        <begin position="1"/>
        <end position="56"/>
    </location>
</feature>
<feature type="compositionally biased region" description="Basic and acidic residues" evidence="1">
    <location>
        <begin position="118"/>
        <end position="129"/>
    </location>
</feature>
<protein>
    <submittedName>
        <fullName evidence="2">Uncharacterized protein</fullName>
    </submittedName>
</protein>
<dbReference type="AlphaFoldDB" id="A0A5B7DRN4"/>
<evidence type="ECO:0000256" key="1">
    <source>
        <dbReference type="SAM" id="MobiDB-lite"/>
    </source>
</evidence>
<keyword evidence="3" id="KW-1185">Reference proteome</keyword>